<dbReference type="GeneID" id="108562841"/>
<reference evidence="5" key="1">
    <citation type="submission" date="2025-08" db="UniProtKB">
        <authorList>
            <consortium name="RefSeq"/>
        </authorList>
    </citation>
    <scope>IDENTIFICATION</scope>
    <source>
        <tissue evidence="5">Whole Larva</tissue>
    </source>
</reference>
<sequence length="503" mass="58205">MLIRILILSLFTTLCFGDCNFDEITKLLKCNNIKAEAIVSKYFNVKQNVARIYWENCEITKLEANVVPFEQTQFLKISCGIREINPNTFVRVNNIIELDLSNNKISRITNQMFDNLSNLERLNLNKNVLRNPPREAFTKIAKLKELNLSQNRITNIGTAVLDMPKLQNLYLNNNGIFVLLADTFEELRNAKIIDISNNDIPDLSGVFNYTKDLEVLKLSNNPVQKIDVHLFKVATLLKELDMSNCQLDNLQLEAFTGINNLEKLKFSNNPIKQIQQGLFEQMTKLQEISISNISISSLTTTTFQNNNMLNKLDLSNNQLSNLDEGIFANTQLEYLNVSNNKLELFRENLFRNRRLKVLDLSNNGFENIDVLVNQPLQMLYVRGNKIDYIGPQTLPRSLEYLDITENRLIYIEDSLFEQMPKLRMLEFLGNPLACACFNNILTALSNKSISFTKGNYFDGISSFCVVYETFHCVIKRQELKKFYYQYELIKNDVLLDTVYFRNN</sequence>
<dbReference type="PROSITE" id="PS51450">
    <property type="entry name" value="LRR"/>
    <property type="match status" value="4"/>
</dbReference>
<dbReference type="InterPro" id="IPR003591">
    <property type="entry name" value="Leu-rich_rpt_typical-subtyp"/>
</dbReference>
<dbReference type="Pfam" id="PF13855">
    <property type="entry name" value="LRR_8"/>
    <property type="match status" value="2"/>
</dbReference>
<feature type="signal peptide" evidence="3">
    <location>
        <begin position="1"/>
        <end position="17"/>
    </location>
</feature>
<dbReference type="InterPro" id="IPR050333">
    <property type="entry name" value="SLRP"/>
</dbReference>
<protein>
    <submittedName>
        <fullName evidence="5">Toll-like receptor 4 isoform X1</fullName>
    </submittedName>
</protein>
<dbReference type="Pfam" id="PF13306">
    <property type="entry name" value="LRR_5"/>
    <property type="match status" value="1"/>
</dbReference>
<dbReference type="Proteomes" id="UP000695000">
    <property type="component" value="Unplaced"/>
</dbReference>
<keyword evidence="4" id="KW-1185">Reference proteome</keyword>
<gene>
    <name evidence="5" type="primary">LOC108562841</name>
</gene>
<evidence type="ECO:0000313" key="4">
    <source>
        <dbReference type="Proteomes" id="UP000695000"/>
    </source>
</evidence>
<dbReference type="PANTHER" id="PTHR45712">
    <property type="entry name" value="AGAP008170-PA"/>
    <property type="match status" value="1"/>
</dbReference>
<evidence type="ECO:0000313" key="5">
    <source>
        <dbReference type="RefSeq" id="XP_017776800.1"/>
    </source>
</evidence>
<dbReference type="PANTHER" id="PTHR45712:SF22">
    <property type="entry name" value="INSULIN-LIKE GROWTH FACTOR-BINDING PROTEIN COMPLEX ACID LABILE SUBUNIT"/>
    <property type="match status" value="1"/>
</dbReference>
<dbReference type="InterPro" id="IPR001611">
    <property type="entry name" value="Leu-rich_rpt"/>
</dbReference>
<keyword evidence="3" id="KW-0732">Signal</keyword>
<dbReference type="InterPro" id="IPR026906">
    <property type="entry name" value="LRR_5"/>
</dbReference>
<dbReference type="SMART" id="SM00369">
    <property type="entry name" value="LRR_TYP"/>
    <property type="match status" value="12"/>
</dbReference>
<proteinExistence type="predicted"/>
<name>A0ABM1MQF0_NICVS</name>
<evidence type="ECO:0000256" key="3">
    <source>
        <dbReference type="SAM" id="SignalP"/>
    </source>
</evidence>
<dbReference type="Pfam" id="PF00560">
    <property type="entry name" value="LRR_1"/>
    <property type="match status" value="1"/>
</dbReference>
<dbReference type="SUPFAM" id="SSF52058">
    <property type="entry name" value="L domain-like"/>
    <property type="match status" value="2"/>
</dbReference>
<dbReference type="Gene3D" id="3.80.10.10">
    <property type="entry name" value="Ribonuclease Inhibitor"/>
    <property type="match status" value="3"/>
</dbReference>
<evidence type="ECO:0000256" key="1">
    <source>
        <dbReference type="ARBA" id="ARBA00022614"/>
    </source>
</evidence>
<accession>A0ABM1MQF0</accession>
<keyword evidence="1" id="KW-0433">Leucine-rich repeat</keyword>
<organism evidence="4 5">
    <name type="scientific">Nicrophorus vespilloides</name>
    <name type="common">Boreal carrion beetle</name>
    <dbReference type="NCBI Taxonomy" id="110193"/>
    <lineage>
        <taxon>Eukaryota</taxon>
        <taxon>Metazoa</taxon>
        <taxon>Ecdysozoa</taxon>
        <taxon>Arthropoda</taxon>
        <taxon>Hexapoda</taxon>
        <taxon>Insecta</taxon>
        <taxon>Pterygota</taxon>
        <taxon>Neoptera</taxon>
        <taxon>Endopterygota</taxon>
        <taxon>Coleoptera</taxon>
        <taxon>Polyphaga</taxon>
        <taxon>Staphyliniformia</taxon>
        <taxon>Silphidae</taxon>
        <taxon>Nicrophorinae</taxon>
        <taxon>Nicrophorus</taxon>
    </lineage>
</organism>
<dbReference type="InterPro" id="IPR032675">
    <property type="entry name" value="LRR_dom_sf"/>
</dbReference>
<dbReference type="RefSeq" id="XP_017776800.1">
    <property type="nucleotide sequence ID" value="XM_017921311.1"/>
</dbReference>
<feature type="chain" id="PRO_5045823640" evidence="3">
    <location>
        <begin position="18"/>
        <end position="503"/>
    </location>
</feature>
<evidence type="ECO:0000256" key="2">
    <source>
        <dbReference type="ARBA" id="ARBA00022737"/>
    </source>
</evidence>
<keyword evidence="2" id="KW-0677">Repeat</keyword>